<sequence length="227" mass="24473">MLLFSRRKPLPALVMILILALIAGAVWVRVLGNEATVTDRVRCPAVSAQTAVDRFVPLAQTAVDRFVPLPYNALDRVTPAAPAQVSVHVLNSTDRSGLARSIAEDLEALGFQRAGQPAIDEFYRTGTMHCVGQIRFGRSGRPAARTVSLLVPCTQLILDDRRNPTVDLVLGAAFTTLSEDYRVHAVLRQLEDWASRHPESEGGLQSVEAGVPAVSPSLLADARSAVC</sequence>
<evidence type="ECO:0000259" key="1">
    <source>
        <dbReference type="Pfam" id="PF13399"/>
    </source>
</evidence>
<dbReference type="InterPro" id="IPR027381">
    <property type="entry name" value="LytR/CpsA/Psr_C"/>
</dbReference>
<evidence type="ECO:0000313" key="2">
    <source>
        <dbReference type="EMBL" id="RSM85242.1"/>
    </source>
</evidence>
<protein>
    <submittedName>
        <fullName evidence="2">LytR family transcriptional regulator</fullName>
    </submittedName>
</protein>
<dbReference type="AlphaFoldDB" id="A0A428ZAZ5"/>
<dbReference type="NCBIfam" id="NF035953">
    <property type="entry name" value="integrity_Cei"/>
    <property type="match status" value="1"/>
</dbReference>
<name>A0A428ZAZ5_KIBAR</name>
<proteinExistence type="predicted"/>
<dbReference type="Pfam" id="PF13399">
    <property type="entry name" value="LytR_C"/>
    <property type="match status" value="1"/>
</dbReference>
<dbReference type="Proteomes" id="UP000287547">
    <property type="component" value="Unassembled WGS sequence"/>
</dbReference>
<dbReference type="EMBL" id="QHKI01000013">
    <property type="protein sequence ID" value="RSM85242.1"/>
    <property type="molecule type" value="Genomic_DNA"/>
</dbReference>
<comment type="caution">
    <text evidence="2">The sequence shown here is derived from an EMBL/GenBank/DDBJ whole genome shotgun (WGS) entry which is preliminary data.</text>
</comment>
<dbReference type="Gene3D" id="3.30.70.2390">
    <property type="match status" value="1"/>
</dbReference>
<organism evidence="2 3">
    <name type="scientific">Kibdelosporangium aridum</name>
    <dbReference type="NCBI Taxonomy" id="2030"/>
    <lineage>
        <taxon>Bacteria</taxon>
        <taxon>Bacillati</taxon>
        <taxon>Actinomycetota</taxon>
        <taxon>Actinomycetes</taxon>
        <taxon>Pseudonocardiales</taxon>
        <taxon>Pseudonocardiaceae</taxon>
        <taxon>Kibdelosporangium</taxon>
    </lineage>
</organism>
<evidence type="ECO:0000313" key="3">
    <source>
        <dbReference type="Proteomes" id="UP000287547"/>
    </source>
</evidence>
<reference evidence="2 3" key="1">
    <citation type="submission" date="2018-05" db="EMBL/GenBank/DDBJ databases">
        <title>Evolution of GPA BGCs.</title>
        <authorList>
            <person name="Waglechner N."/>
            <person name="Wright G.D."/>
        </authorList>
    </citation>
    <scope>NUCLEOTIDE SEQUENCE [LARGE SCALE GENOMIC DNA]</scope>
    <source>
        <strain evidence="2 3">A82846</strain>
    </source>
</reference>
<gene>
    <name evidence="2" type="ORF">DMH04_18305</name>
</gene>
<accession>A0A428ZAZ5</accession>
<feature type="domain" description="LytR/CpsA/Psr regulator C-terminal" evidence="1">
    <location>
        <begin position="84"/>
        <end position="174"/>
    </location>
</feature>
<dbReference type="RefSeq" id="WP_051794763.1">
    <property type="nucleotide sequence ID" value="NZ_QHKI01000013.1"/>
</dbReference>